<dbReference type="NCBIfam" id="NF010460">
    <property type="entry name" value="PRK13885.1"/>
    <property type="match status" value="1"/>
</dbReference>
<evidence type="ECO:0000256" key="2">
    <source>
        <dbReference type="ARBA" id="ARBA00022729"/>
    </source>
</evidence>
<protein>
    <submittedName>
        <fullName evidence="5">P-type conjugative transfer protein TrbG</fullName>
    </submittedName>
</protein>
<dbReference type="CDD" id="cd06911">
    <property type="entry name" value="VirB9_CagX_TrbG"/>
    <property type="match status" value="1"/>
</dbReference>
<accession>A0A2T5I6M2</accession>
<name>A0A2T5I6M2_9PROT</name>
<evidence type="ECO:0000256" key="3">
    <source>
        <dbReference type="SAM" id="MobiDB-lite"/>
    </source>
</evidence>
<feature type="compositionally biased region" description="Pro residues" evidence="3">
    <location>
        <begin position="90"/>
        <end position="117"/>
    </location>
</feature>
<evidence type="ECO:0000256" key="4">
    <source>
        <dbReference type="SAM" id="SignalP"/>
    </source>
</evidence>
<dbReference type="EMBL" id="QAOK01000028">
    <property type="protein sequence ID" value="PTQ79432.1"/>
    <property type="molecule type" value="Genomic_DNA"/>
</dbReference>
<dbReference type="NCBIfam" id="TIGR02775">
    <property type="entry name" value="TrbG_Ti"/>
    <property type="match status" value="1"/>
</dbReference>
<reference evidence="5 6" key="1">
    <citation type="submission" date="2018-04" db="EMBL/GenBank/DDBJ databases">
        <title>Active sludge and wastewater microbial communities from Klosterneuburg, Austria.</title>
        <authorList>
            <person name="Wagner M."/>
        </authorList>
    </citation>
    <scope>NUCLEOTIDE SEQUENCE [LARGE SCALE GENOMIC DNA]</scope>
    <source>
        <strain evidence="5 6">Nl12</strain>
    </source>
</reference>
<dbReference type="InterPro" id="IPR033645">
    <property type="entry name" value="VirB9/CagX/TrbG_C"/>
</dbReference>
<dbReference type="InterPro" id="IPR010258">
    <property type="entry name" value="Conjugal_tfr_TrbG/VirB9/CagX"/>
</dbReference>
<keyword evidence="2 4" id="KW-0732">Signal</keyword>
<dbReference type="Gene3D" id="2.60.40.2500">
    <property type="match status" value="1"/>
</dbReference>
<dbReference type="AlphaFoldDB" id="A0A2T5I6M2"/>
<gene>
    <name evidence="5" type="ORF">C8R21_12843</name>
</gene>
<dbReference type="InterPro" id="IPR038161">
    <property type="entry name" value="VirB9/CagX/TrbG_C_sf"/>
</dbReference>
<feature type="signal peptide" evidence="4">
    <location>
        <begin position="1"/>
        <end position="34"/>
    </location>
</feature>
<dbReference type="InterPro" id="IPR014142">
    <property type="entry name" value="TrbG_Ti"/>
</dbReference>
<dbReference type="Pfam" id="PF03524">
    <property type="entry name" value="CagX"/>
    <property type="match status" value="1"/>
</dbReference>
<sequence length="406" mass="44069">MKIPLRYLPAFSPTRLAVALAAGLPLVAVTAAIANNTLQQPKLPELLLPQQSTQLPQPPQLSRTAGYIASPQDKVPAPQSAPGNLLSGTPPLPPGPPASPIPPTPPTSSTPPMPPIPVASVRDLPDPPEAASPQALHFSNPEIRLSPQERAVLALAKKWKAGASTQGVKPVIGGDGTIRFLYGATQPSIICAVLQVCDVELQPGEQVNSLHLGDTARWTVEPAVTGSGRMEVQHLIIKPMDTGLETSLIVTTDRRTYHLRLRSHRSEFMPRVAFTYPEEAMAKWEKIRRQEQAAHDNQIMPGTGESLENQDFDYTIEGEAARWKPLRVYNNGVKTIIQMPATMSQTEAPILLVVRKDGGFFTDEESVQVNYRLRNGRFIVDGIFDKAILVAGVGSSQDRVTITRGK</sequence>
<feature type="region of interest" description="Disordered" evidence="3">
    <location>
        <begin position="70"/>
        <end position="143"/>
    </location>
</feature>
<feature type="chain" id="PRO_5015687304" evidence="4">
    <location>
        <begin position="35"/>
        <end position="406"/>
    </location>
</feature>
<evidence type="ECO:0000256" key="1">
    <source>
        <dbReference type="ARBA" id="ARBA00006135"/>
    </source>
</evidence>
<comment type="similarity">
    <text evidence="1">Belongs to the TrbG/VirB9 family.</text>
</comment>
<comment type="caution">
    <text evidence="5">The sequence shown here is derived from an EMBL/GenBank/DDBJ whole genome shotgun (WGS) entry which is preliminary data.</text>
</comment>
<organism evidence="5 6">
    <name type="scientific">Nitrosospira multiformis</name>
    <dbReference type="NCBI Taxonomy" id="1231"/>
    <lineage>
        <taxon>Bacteria</taxon>
        <taxon>Pseudomonadati</taxon>
        <taxon>Pseudomonadota</taxon>
        <taxon>Betaproteobacteria</taxon>
        <taxon>Nitrosomonadales</taxon>
        <taxon>Nitrosomonadaceae</taxon>
        <taxon>Nitrosospira</taxon>
    </lineage>
</organism>
<evidence type="ECO:0000313" key="6">
    <source>
        <dbReference type="Proteomes" id="UP000244152"/>
    </source>
</evidence>
<evidence type="ECO:0000313" key="5">
    <source>
        <dbReference type="EMBL" id="PTQ79432.1"/>
    </source>
</evidence>
<dbReference type="Proteomes" id="UP000244152">
    <property type="component" value="Unassembled WGS sequence"/>
</dbReference>
<proteinExistence type="inferred from homology"/>